<dbReference type="STRING" id="224999.GCA_001485475_02189"/>
<keyword evidence="2" id="KW-1185">Reference proteome</keyword>
<dbReference type="RefSeq" id="WP_059033975.1">
    <property type="nucleotide sequence ID" value="NZ_DF977003.1"/>
</dbReference>
<accession>A0A0U9HHX3</accession>
<proteinExistence type="predicted"/>
<gene>
    <name evidence="1" type="ORF">TSYNT_9409</name>
</gene>
<dbReference type="EMBL" id="DF977003">
    <property type="protein sequence ID" value="GAQ26150.1"/>
    <property type="molecule type" value="Genomic_DNA"/>
</dbReference>
<name>A0A0U9HHX3_9FIRM</name>
<dbReference type="SUPFAM" id="SSF52540">
    <property type="entry name" value="P-loop containing nucleoside triphosphate hydrolases"/>
    <property type="match status" value="1"/>
</dbReference>
<evidence type="ECO:0000313" key="2">
    <source>
        <dbReference type="Proteomes" id="UP000062160"/>
    </source>
</evidence>
<dbReference type="OrthoDB" id="9783544at2"/>
<evidence type="ECO:0000313" key="1">
    <source>
        <dbReference type="EMBL" id="GAQ26150.1"/>
    </source>
</evidence>
<protein>
    <submittedName>
        <fullName evidence="1">Uncharacterized protein</fullName>
    </submittedName>
</protein>
<organism evidence="1">
    <name type="scientific">Tepidanaerobacter syntrophicus</name>
    <dbReference type="NCBI Taxonomy" id="224999"/>
    <lineage>
        <taxon>Bacteria</taxon>
        <taxon>Bacillati</taxon>
        <taxon>Bacillota</taxon>
        <taxon>Clostridia</taxon>
        <taxon>Thermosediminibacterales</taxon>
        <taxon>Tepidanaerobacteraceae</taxon>
        <taxon>Tepidanaerobacter</taxon>
    </lineage>
</organism>
<dbReference type="Proteomes" id="UP000062160">
    <property type="component" value="Unassembled WGS sequence"/>
</dbReference>
<reference evidence="1" key="1">
    <citation type="journal article" date="2016" name="Genome Announc.">
        <title>Draft Genome Sequence of the Syntrophic Lactate-Degrading Bacterium Tepidanaerobacter syntrophicus JLT.</title>
        <authorList>
            <person name="Matsuura N."/>
            <person name="Ohashi A."/>
            <person name="Tourlousse D.M."/>
            <person name="Sekiguchi Y."/>
        </authorList>
    </citation>
    <scope>NUCLEOTIDE SEQUENCE [LARGE SCALE GENOMIC DNA]</scope>
    <source>
        <strain evidence="1">JL</strain>
    </source>
</reference>
<sequence>MSVTIGIAGTAKNTGKTTTTAAILNELYNQKISVGLTSIGYDGEEIDNITRLPKPRLFVKKDTVVATAKKCLQAGSAGYDILEVTDILTPLGKVCIVKITAEGMVVIAGPNKGTQLNYIKYRMINDLKCEVVLVDGALNRLAPMTETDGIIIATGASRTTNIDDLVDETKALAELFNLPAVSKDESKYLSNLDKIALIFDFNKEPVLLKYGSLFDSKIARDICKKTKEENRTVKIIFVPALISEAALKNLNKCMSESWNGKGLILKDSIKLIIGGNPESILMEINKIEAEGGNVKILKTIPLLAITVNPFYPKYYSASCTYEADYINREKLLKSMRACINVPVIDIESDGPLPLLENIISRI</sequence>
<dbReference type="AlphaFoldDB" id="A0A0U9HHX3"/>
<dbReference type="InterPro" id="IPR027417">
    <property type="entry name" value="P-loop_NTPase"/>
</dbReference>